<dbReference type="Gene3D" id="3.40.640.10">
    <property type="entry name" value="Type I PLP-dependent aspartate aminotransferase-like (Major domain)"/>
    <property type="match status" value="1"/>
</dbReference>
<evidence type="ECO:0000313" key="9">
    <source>
        <dbReference type="Proteomes" id="UP000799777"/>
    </source>
</evidence>
<dbReference type="CDD" id="cd00609">
    <property type="entry name" value="AAT_like"/>
    <property type="match status" value="1"/>
</dbReference>
<evidence type="ECO:0000256" key="2">
    <source>
        <dbReference type="ARBA" id="ARBA00007441"/>
    </source>
</evidence>
<keyword evidence="9" id="KW-1185">Reference proteome</keyword>
<dbReference type="OrthoDB" id="691673at2759"/>
<evidence type="ECO:0000256" key="5">
    <source>
        <dbReference type="ARBA" id="ARBA00022898"/>
    </source>
</evidence>
<feature type="domain" description="Aminotransferase class I/classII large" evidence="7">
    <location>
        <begin position="137"/>
        <end position="484"/>
    </location>
</feature>
<dbReference type="GO" id="GO:0047536">
    <property type="term" value="F:2-aminoadipate transaminase activity"/>
    <property type="evidence" value="ECO:0007669"/>
    <property type="project" value="TreeGrafter"/>
</dbReference>
<dbReference type="EMBL" id="ML978273">
    <property type="protein sequence ID" value="KAF2025161.1"/>
    <property type="molecule type" value="Genomic_DNA"/>
</dbReference>
<sequence>MFSSKLHQIEQKRASAPPLPTGAAPWTSSRQFKISTSNDKSFANSWDRHFSRIGSRLKASVLKTAALASGPTQTISLGTGRPAAEFYPWASLSMDIPRRASTEDDIHLTCAAGEATYGLNVALNYGYSAGSPQLLRFITERCAITTGTTSAIDHTLQILCDARDYILVEEYTYPGFIDGAKALGVKLVGVKMDEDGLLPGDLDHILRNWDNTIDKRPSLLYMIPTGHNPIGITQSTERRKAIYAVAELHDLLIIEDDPYMFLQLQRAGTHFPPIETSQTPEDHYLAILPTSYLSLDISGRVIRLDSTSKILAPGLRCGWITACSQIMAKFLARTDVSTVSTNGPTQIMLYKLLDESWGHDGFVRWLMELSGNYTRRVSIFSRACERYLPRDVCSWKIPEDGMFLWIRLEPKWSKANSPAIDDASCRHSFDVEGAIYEDARRRGVTISRDSWFQVHSEAEPRTIHFRLTFAAASESDLDLAVQRFADAIAAILKHASSEFSSTLQGPDSDNAGLNSENPWVSQASKGPPSTYRAADCDSSMSGGCAPA</sequence>
<protein>
    <submittedName>
        <fullName evidence="8">PLP-dependent transferase</fullName>
    </submittedName>
</protein>
<keyword evidence="5" id="KW-0663">Pyridoxal phosphate</keyword>
<feature type="region of interest" description="Disordered" evidence="6">
    <location>
        <begin position="500"/>
        <end position="547"/>
    </location>
</feature>
<keyword evidence="3" id="KW-0032">Aminotransferase</keyword>
<gene>
    <name evidence="8" type="ORF">EK21DRAFT_104175</name>
</gene>
<comment type="similarity">
    <text evidence="2">Belongs to the class-I pyridoxal-phosphate-dependent aminotransferase family.</text>
</comment>
<feature type="region of interest" description="Disordered" evidence="6">
    <location>
        <begin position="1"/>
        <end position="28"/>
    </location>
</feature>
<evidence type="ECO:0000256" key="4">
    <source>
        <dbReference type="ARBA" id="ARBA00022679"/>
    </source>
</evidence>
<evidence type="ECO:0000256" key="6">
    <source>
        <dbReference type="SAM" id="MobiDB-lite"/>
    </source>
</evidence>
<proteinExistence type="inferred from homology"/>
<dbReference type="SUPFAM" id="SSF53383">
    <property type="entry name" value="PLP-dependent transferases"/>
    <property type="match status" value="1"/>
</dbReference>
<dbReference type="GO" id="GO:0009074">
    <property type="term" value="P:aromatic amino acid family catabolic process"/>
    <property type="evidence" value="ECO:0007669"/>
    <property type="project" value="TreeGrafter"/>
</dbReference>
<comment type="cofactor">
    <cofactor evidence="1">
        <name>pyridoxal 5'-phosphate</name>
        <dbReference type="ChEBI" id="CHEBI:597326"/>
    </cofactor>
</comment>
<dbReference type="GO" id="GO:0019878">
    <property type="term" value="P:lysine biosynthetic process via aminoadipic acid"/>
    <property type="evidence" value="ECO:0007669"/>
    <property type="project" value="TreeGrafter"/>
</dbReference>
<dbReference type="InterPro" id="IPR004839">
    <property type="entry name" value="Aminotransferase_I/II_large"/>
</dbReference>
<feature type="compositionally biased region" description="Polar residues" evidence="6">
    <location>
        <begin position="500"/>
        <end position="524"/>
    </location>
</feature>
<dbReference type="GO" id="GO:0006571">
    <property type="term" value="P:tyrosine biosynthetic process"/>
    <property type="evidence" value="ECO:0007669"/>
    <property type="project" value="TreeGrafter"/>
</dbReference>
<dbReference type="PANTHER" id="PTHR42790">
    <property type="entry name" value="AMINOTRANSFERASE"/>
    <property type="match status" value="1"/>
</dbReference>
<comment type="caution">
    <text evidence="8">The sequence shown here is derived from an EMBL/GenBank/DDBJ whole genome shotgun (WGS) entry which is preliminary data.</text>
</comment>
<dbReference type="InterPro" id="IPR050859">
    <property type="entry name" value="Class-I_PLP-dep_aminotransf"/>
</dbReference>
<evidence type="ECO:0000313" key="8">
    <source>
        <dbReference type="EMBL" id="KAF2025161.1"/>
    </source>
</evidence>
<evidence type="ECO:0000256" key="3">
    <source>
        <dbReference type="ARBA" id="ARBA00022576"/>
    </source>
</evidence>
<dbReference type="Proteomes" id="UP000799777">
    <property type="component" value="Unassembled WGS sequence"/>
</dbReference>
<accession>A0A9P4H1U8</accession>
<keyword evidence="4 8" id="KW-0808">Transferase</keyword>
<dbReference type="GO" id="GO:0008793">
    <property type="term" value="F:aromatic-amino-acid transaminase activity"/>
    <property type="evidence" value="ECO:0007669"/>
    <property type="project" value="TreeGrafter"/>
</dbReference>
<organism evidence="8 9">
    <name type="scientific">Setomelanomma holmii</name>
    <dbReference type="NCBI Taxonomy" id="210430"/>
    <lineage>
        <taxon>Eukaryota</taxon>
        <taxon>Fungi</taxon>
        <taxon>Dikarya</taxon>
        <taxon>Ascomycota</taxon>
        <taxon>Pezizomycotina</taxon>
        <taxon>Dothideomycetes</taxon>
        <taxon>Pleosporomycetidae</taxon>
        <taxon>Pleosporales</taxon>
        <taxon>Pleosporineae</taxon>
        <taxon>Phaeosphaeriaceae</taxon>
        <taxon>Setomelanomma</taxon>
    </lineage>
</organism>
<dbReference type="InterPro" id="IPR015421">
    <property type="entry name" value="PyrdxlP-dep_Trfase_major"/>
</dbReference>
<evidence type="ECO:0000256" key="1">
    <source>
        <dbReference type="ARBA" id="ARBA00001933"/>
    </source>
</evidence>
<reference evidence="8" key="1">
    <citation type="journal article" date="2020" name="Stud. Mycol.">
        <title>101 Dothideomycetes genomes: a test case for predicting lifestyles and emergence of pathogens.</title>
        <authorList>
            <person name="Haridas S."/>
            <person name="Albert R."/>
            <person name="Binder M."/>
            <person name="Bloem J."/>
            <person name="Labutti K."/>
            <person name="Salamov A."/>
            <person name="Andreopoulos B."/>
            <person name="Baker S."/>
            <person name="Barry K."/>
            <person name="Bills G."/>
            <person name="Bluhm B."/>
            <person name="Cannon C."/>
            <person name="Castanera R."/>
            <person name="Culley D."/>
            <person name="Daum C."/>
            <person name="Ezra D."/>
            <person name="Gonzalez J."/>
            <person name="Henrissat B."/>
            <person name="Kuo A."/>
            <person name="Liang C."/>
            <person name="Lipzen A."/>
            <person name="Lutzoni F."/>
            <person name="Magnuson J."/>
            <person name="Mondo S."/>
            <person name="Nolan M."/>
            <person name="Ohm R."/>
            <person name="Pangilinan J."/>
            <person name="Park H.-J."/>
            <person name="Ramirez L."/>
            <person name="Alfaro M."/>
            <person name="Sun H."/>
            <person name="Tritt A."/>
            <person name="Yoshinaga Y."/>
            <person name="Zwiers L.-H."/>
            <person name="Turgeon B."/>
            <person name="Goodwin S."/>
            <person name="Spatafora J."/>
            <person name="Crous P."/>
            <person name="Grigoriev I."/>
        </authorList>
    </citation>
    <scope>NUCLEOTIDE SEQUENCE</scope>
    <source>
        <strain evidence="8">CBS 110217</strain>
    </source>
</reference>
<dbReference type="GO" id="GO:0030170">
    <property type="term" value="F:pyridoxal phosphate binding"/>
    <property type="evidence" value="ECO:0007669"/>
    <property type="project" value="InterPro"/>
</dbReference>
<evidence type="ECO:0000259" key="7">
    <source>
        <dbReference type="Pfam" id="PF00155"/>
    </source>
</evidence>
<dbReference type="InterPro" id="IPR015424">
    <property type="entry name" value="PyrdxlP-dep_Trfase"/>
</dbReference>
<dbReference type="PANTHER" id="PTHR42790:SF21">
    <property type="entry name" value="AROMATIC_AMINOADIPATE AMINOTRANSFERASE 1"/>
    <property type="match status" value="1"/>
</dbReference>
<dbReference type="AlphaFoldDB" id="A0A9P4H1U8"/>
<name>A0A9P4H1U8_9PLEO</name>
<dbReference type="Pfam" id="PF00155">
    <property type="entry name" value="Aminotran_1_2"/>
    <property type="match status" value="1"/>
</dbReference>